<keyword evidence="7" id="KW-0690">Ribosome biogenesis</keyword>
<dbReference type="Pfam" id="PF02130">
    <property type="entry name" value="YbeY"/>
    <property type="match status" value="1"/>
</dbReference>
<name>A0A7C2V527_9AQUI</name>
<protein>
    <recommendedName>
        <fullName evidence="7">Endoribonuclease YbeY</fullName>
        <ecNumber evidence="7">3.1.-.-</ecNumber>
    </recommendedName>
</protein>
<organism evidence="8">
    <name type="scientific">Hydrogenobacter sp</name>
    <dbReference type="NCBI Taxonomy" id="2152829"/>
    <lineage>
        <taxon>Bacteria</taxon>
        <taxon>Pseudomonadati</taxon>
        <taxon>Aquificota</taxon>
        <taxon>Aquificia</taxon>
        <taxon>Aquificales</taxon>
        <taxon>Aquificaceae</taxon>
        <taxon>Hydrogenobacter</taxon>
    </lineage>
</organism>
<evidence type="ECO:0000256" key="4">
    <source>
        <dbReference type="ARBA" id="ARBA00022759"/>
    </source>
</evidence>
<dbReference type="GO" id="GO:0008270">
    <property type="term" value="F:zinc ion binding"/>
    <property type="evidence" value="ECO:0007669"/>
    <property type="project" value="UniProtKB-UniRule"/>
</dbReference>
<dbReference type="InterPro" id="IPR002036">
    <property type="entry name" value="YbeY"/>
</dbReference>
<reference evidence="8" key="1">
    <citation type="journal article" date="2020" name="mSystems">
        <title>Genome- and Community-Level Interaction Insights into Carbon Utilization and Element Cycling Functions of Hydrothermarchaeota in Hydrothermal Sediment.</title>
        <authorList>
            <person name="Zhou Z."/>
            <person name="Liu Y."/>
            <person name="Xu W."/>
            <person name="Pan J."/>
            <person name="Luo Z.H."/>
            <person name="Li M."/>
        </authorList>
    </citation>
    <scope>NUCLEOTIDE SEQUENCE [LARGE SCALE GENOMIC DNA]</scope>
    <source>
        <strain evidence="8">SpSt-132</strain>
    </source>
</reference>
<dbReference type="InterPro" id="IPR020549">
    <property type="entry name" value="YbeY_CS"/>
</dbReference>
<evidence type="ECO:0000256" key="1">
    <source>
        <dbReference type="ARBA" id="ARBA00010875"/>
    </source>
</evidence>
<dbReference type="GO" id="GO:0004222">
    <property type="term" value="F:metalloendopeptidase activity"/>
    <property type="evidence" value="ECO:0007669"/>
    <property type="project" value="InterPro"/>
</dbReference>
<feature type="binding site" evidence="7">
    <location>
        <position position="120"/>
    </location>
    <ligand>
        <name>Zn(2+)</name>
        <dbReference type="ChEBI" id="CHEBI:29105"/>
        <note>catalytic</note>
    </ligand>
</feature>
<dbReference type="GO" id="GO:0005737">
    <property type="term" value="C:cytoplasm"/>
    <property type="evidence" value="ECO:0007669"/>
    <property type="project" value="UniProtKB-SubCell"/>
</dbReference>
<dbReference type="PANTHER" id="PTHR46986">
    <property type="entry name" value="ENDORIBONUCLEASE YBEY, CHLOROPLASTIC"/>
    <property type="match status" value="1"/>
</dbReference>
<comment type="caution">
    <text evidence="8">The sequence shown here is derived from an EMBL/GenBank/DDBJ whole genome shotgun (WGS) entry which is preliminary data.</text>
</comment>
<keyword evidence="5 7" id="KW-0378">Hydrolase</keyword>
<comment type="subcellular location">
    <subcellularLocation>
        <location evidence="7">Cytoplasm</location>
    </subcellularLocation>
</comment>
<keyword evidence="3 7" id="KW-0479">Metal-binding</keyword>
<keyword evidence="4 7" id="KW-0255">Endonuclease</keyword>
<evidence type="ECO:0000256" key="7">
    <source>
        <dbReference type="HAMAP-Rule" id="MF_00009"/>
    </source>
</evidence>
<feature type="binding site" evidence="7">
    <location>
        <position position="116"/>
    </location>
    <ligand>
        <name>Zn(2+)</name>
        <dbReference type="ChEBI" id="CHEBI:29105"/>
        <note>catalytic</note>
    </ligand>
</feature>
<dbReference type="EMBL" id="DSFP01000035">
    <property type="protein sequence ID" value="HEW45902.1"/>
    <property type="molecule type" value="Genomic_DNA"/>
</dbReference>
<evidence type="ECO:0000256" key="6">
    <source>
        <dbReference type="ARBA" id="ARBA00022833"/>
    </source>
</evidence>
<keyword evidence="7" id="KW-0698">rRNA processing</keyword>
<evidence type="ECO:0000256" key="2">
    <source>
        <dbReference type="ARBA" id="ARBA00022722"/>
    </source>
</evidence>
<dbReference type="PANTHER" id="PTHR46986:SF1">
    <property type="entry name" value="ENDORIBONUCLEASE YBEY, CHLOROPLASTIC"/>
    <property type="match status" value="1"/>
</dbReference>
<proteinExistence type="inferred from homology"/>
<keyword evidence="6 7" id="KW-0862">Zinc</keyword>
<comment type="cofactor">
    <cofactor evidence="7">
        <name>Zn(2+)</name>
        <dbReference type="ChEBI" id="CHEBI:29105"/>
    </cofactor>
    <text evidence="7">Binds 1 zinc ion.</text>
</comment>
<dbReference type="GO" id="GO:0004521">
    <property type="term" value="F:RNA endonuclease activity"/>
    <property type="evidence" value="ECO:0007669"/>
    <property type="project" value="UniProtKB-UniRule"/>
</dbReference>
<dbReference type="SUPFAM" id="SSF55486">
    <property type="entry name" value="Metalloproteases ('zincins'), catalytic domain"/>
    <property type="match status" value="1"/>
</dbReference>
<dbReference type="PROSITE" id="PS01306">
    <property type="entry name" value="UPF0054"/>
    <property type="match status" value="1"/>
</dbReference>
<dbReference type="Gene3D" id="3.40.390.30">
    <property type="entry name" value="Metalloproteases ('zincins'), catalytic domain"/>
    <property type="match status" value="1"/>
</dbReference>
<dbReference type="InterPro" id="IPR023091">
    <property type="entry name" value="MetalPrtase_cat_dom_sf_prd"/>
</dbReference>
<evidence type="ECO:0000256" key="3">
    <source>
        <dbReference type="ARBA" id="ARBA00022723"/>
    </source>
</evidence>
<comment type="function">
    <text evidence="7">Single strand-specific metallo-endoribonuclease involved in late-stage 70S ribosome quality control and in maturation of the 3' terminus of the 16S rRNA.</text>
</comment>
<dbReference type="NCBIfam" id="TIGR00043">
    <property type="entry name" value="rRNA maturation RNase YbeY"/>
    <property type="match status" value="1"/>
</dbReference>
<evidence type="ECO:0000313" key="8">
    <source>
        <dbReference type="EMBL" id="HEW45902.1"/>
    </source>
</evidence>
<evidence type="ECO:0000256" key="5">
    <source>
        <dbReference type="ARBA" id="ARBA00022801"/>
    </source>
</evidence>
<accession>A0A7C2V527</accession>
<comment type="similarity">
    <text evidence="1 7">Belongs to the endoribonuclease YbeY family.</text>
</comment>
<dbReference type="AlphaFoldDB" id="A0A7C2V527"/>
<dbReference type="GO" id="GO:0006364">
    <property type="term" value="P:rRNA processing"/>
    <property type="evidence" value="ECO:0007669"/>
    <property type="project" value="UniProtKB-UniRule"/>
</dbReference>
<dbReference type="EC" id="3.1.-.-" evidence="7"/>
<sequence>MKSLKNQKKNKVLIRKEKGKLPVKWIKDLVNKLLDLQGLHGIEVSLYFTDDEVIKELNKTYRGKDKATDVLSFIFDEPAGPYRLLGEIVISVDTARRQAEEIGHSFEEEIKRLVVHGFVHLLGYDHELGGEEERKFKELEDKLLNSL</sequence>
<keyword evidence="2 7" id="KW-0540">Nuclease</keyword>
<keyword evidence="7" id="KW-0963">Cytoplasm</keyword>
<gene>
    <name evidence="7 8" type="primary">ybeY</name>
    <name evidence="8" type="ORF">ENO47_04425</name>
</gene>
<feature type="binding site" evidence="7">
    <location>
        <position position="126"/>
    </location>
    <ligand>
        <name>Zn(2+)</name>
        <dbReference type="ChEBI" id="CHEBI:29105"/>
        <note>catalytic</note>
    </ligand>
</feature>
<dbReference type="HAMAP" id="MF_00009">
    <property type="entry name" value="Endoribonucl_YbeY"/>
    <property type="match status" value="1"/>
</dbReference>